<comment type="catalytic activity">
    <reaction evidence="9">
        <text>L-proline + a quinone = (S)-1-pyrroline-5-carboxylate + a quinol + H(+)</text>
        <dbReference type="Rhea" id="RHEA:23784"/>
        <dbReference type="ChEBI" id="CHEBI:15378"/>
        <dbReference type="ChEBI" id="CHEBI:17388"/>
        <dbReference type="ChEBI" id="CHEBI:24646"/>
        <dbReference type="ChEBI" id="CHEBI:60039"/>
        <dbReference type="ChEBI" id="CHEBI:132124"/>
        <dbReference type="EC" id="1.5.5.2"/>
    </reaction>
</comment>
<keyword evidence="4" id="KW-0285">Flavoprotein</keyword>
<evidence type="ECO:0000256" key="2">
    <source>
        <dbReference type="ARBA" id="ARBA00004739"/>
    </source>
</evidence>
<dbReference type="OrthoDB" id="8727at2157"/>
<dbReference type="GO" id="GO:0000166">
    <property type="term" value="F:nucleotide binding"/>
    <property type="evidence" value="ECO:0007669"/>
    <property type="project" value="UniProtKB-KW"/>
</dbReference>
<dbReference type="AlphaFoldDB" id="A0A081ET34"/>
<evidence type="ECO:0000256" key="7">
    <source>
        <dbReference type="ARBA" id="ARBA00023002"/>
    </source>
</evidence>
<keyword evidence="12" id="KW-1185">Reference proteome</keyword>
<evidence type="ECO:0000256" key="8">
    <source>
        <dbReference type="ARBA" id="ARBA00023062"/>
    </source>
</evidence>
<dbReference type="InterPro" id="IPR002872">
    <property type="entry name" value="Proline_DH_dom"/>
</dbReference>
<dbReference type="InterPro" id="IPR029041">
    <property type="entry name" value="FAD-linked_oxidoreductase-like"/>
</dbReference>
<keyword evidence="5" id="KW-0547">Nucleotide-binding</keyword>
<dbReference type="RefSeq" id="WP_050027134.1">
    <property type="nucleotide sequence ID" value="NZ_JNFH02000150.1"/>
</dbReference>
<comment type="cofactor">
    <cofactor evidence="1">
        <name>FAD</name>
        <dbReference type="ChEBI" id="CHEBI:57692"/>
    </cofactor>
</comment>
<evidence type="ECO:0000256" key="5">
    <source>
        <dbReference type="ARBA" id="ARBA00022741"/>
    </source>
</evidence>
<evidence type="ECO:0000256" key="9">
    <source>
        <dbReference type="ARBA" id="ARBA00048779"/>
    </source>
</evidence>
<dbReference type="SUPFAM" id="SSF51730">
    <property type="entry name" value="FAD-linked oxidoreductase"/>
    <property type="match status" value="1"/>
</dbReference>
<dbReference type="InterPro" id="IPR008219">
    <property type="entry name" value="PRODH_bac_arc"/>
</dbReference>
<evidence type="ECO:0000259" key="10">
    <source>
        <dbReference type="Pfam" id="PF01619"/>
    </source>
</evidence>
<evidence type="ECO:0000256" key="1">
    <source>
        <dbReference type="ARBA" id="ARBA00001974"/>
    </source>
</evidence>
<comment type="pathway">
    <text evidence="2">Amino-acid degradation; L-proline degradation into L-glutamate; L-glutamate from L-proline: step 1/2.</text>
</comment>
<dbReference type="Proteomes" id="UP000053331">
    <property type="component" value="Unassembled WGS sequence"/>
</dbReference>
<sequence>MILPIARRFVAGESVPEALEHARARNEDGVAVILNLLGEHYDDPEDARADTDAYLALLEDIADSGLDACVSVKPSQIGLDVSDALFEEHYREIVARAHELDAFVWCDMEDADTTDATLDAFESIAAEYPWSVGQCLQSNLKRTREDLDRLRDVPGSLRLVKGAYDEPKSLAYKEKSRVDEAYREDLRFLFEHRDRGIAVGSHDPEMIALADRLAREHGTDYEVQMLMGVRDEAQHDLAAQGVDVAQYAPYGTKWLSYFYRRVRERRQNLTFAARAVVGR</sequence>
<dbReference type="GO" id="GO:0010133">
    <property type="term" value="P:L-proline catabolic process to L-glutamate"/>
    <property type="evidence" value="ECO:0007669"/>
    <property type="project" value="UniProtKB-UniPathway"/>
</dbReference>
<gene>
    <name evidence="11" type="ORF">FK85_12675</name>
</gene>
<dbReference type="Pfam" id="PF01619">
    <property type="entry name" value="Pro_dh"/>
    <property type="match status" value="1"/>
</dbReference>
<keyword evidence="6" id="KW-0274">FAD</keyword>
<dbReference type="Gene3D" id="3.20.20.220">
    <property type="match status" value="1"/>
</dbReference>
<dbReference type="PANTHER" id="PTHR13914:SF0">
    <property type="entry name" value="PROLINE DEHYDROGENASE 1, MITOCHONDRIAL"/>
    <property type="match status" value="1"/>
</dbReference>
<dbReference type="EC" id="1.5.5.2" evidence="3"/>
<keyword evidence="8" id="KW-0642">Proline metabolism</keyword>
<name>A0A081ET34_9EURY</name>
<protein>
    <recommendedName>
        <fullName evidence="3">proline dehydrogenase</fullName>
        <ecNumber evidence="3">1.5.5.2</ecNumber>
    </recommendedName>
</protein>
<proteinExistence type="predicted"/>
<evidence type="ECO:0000256" key="4">
    <source>
        <dbReference type="ARBA" id="ARBA00022630"/>
    </source>
</evidence>
<evidence type="ECO:0000313" key="12">
    <source>
        <dbReference type="Proteomes" id="UP000053331"/>
    </source>
</evidence>
<dbReference type="UniPathway" id="UPA00261">
    <property type="reaction ID" value="UER00373"/>
</dbReference>
<organism evidence="11 12">
    <name type="scientific">Halorubrum saccharovorum</name>
    <dbReference type="NCBI Taxonomy" id="2248"/>
    <lineage>
        <taxon>Archaea</taxon>
        <taxon>Methanobacteriati</taxon>
        <taxon>Methanobacteriota</taxon>
        <taxon>Stenosarchaea group</taxon>
        <taxon>Halobacteria</taxon>
        <taxon>Halobacteriales</taxon>
        <taxon>Haloferacaceae</taxon>
        <taxon>Halorubrum</taxon>
    </lineage>
</organism>
<dbReference type="GO" id="GO:0004657">
    <property type="term" value="F:proline dehydrogenase activity"/>
    <property type="evidence" value="ECO:0007669"/>
    <property type="project" value="UniProtKB-EC"/>
</dbReference>
<dbReference type="PIRSF" id="PIRSF000196">
    <property type="entry name" value="Pro_dehydrog"/>
    <property type="match status" value="1"/>
</dbReference>
<evidence type="ECO:0000256" key="6">
    <source>
        <dbReference type="ARBA" id="ARBA00022827"/>
    </source>
</evidence>
<dbReference type="EMBL" id="JNFH02000150">
    <property type="protein sequence ID" value="KDS90572.1"/>
    <property type="molecule type" value="Genomic_DNA"/>
</dbReference>
<feature type="domain" description="Proline dehydrogenase" evidence="10">
    <location>
        <begin position="18"/>
        <end position="273"/>
    </location>
</feature>
<keyword evidence="7" id="KW-0560">Oxidoreductase</keyword>
<accession>A0A081ET34</accession>
<dbReference type="PANTHER" id="PTHR13914">
    <property type="entry name" value="PROLINE OXIDASE"/>
    <property type="match status" value="1"/>
</dbReference>
<evidence type="ECO:0000256" key="3">
    <source>
        <dbReference type="ARBA" id="ARBA00012695"/>
    </source>
</evidence>
<dbReference type="InterPro" id="IPR015659">
    <property type="entry name" value="Proline_oxidase"/>
</dbReference>
<reference evidence="11 12" key="1">
    <citation type="journal article" date="2015" name="Genome Announc.">
        <title>Draft genome sequence of a Halorubrum H3 strain isolated from the burlinskoye salt lake (Altai Krai, Russia).</title>
        <authorList>
            <person name="Rozanov A.S."/>
            <person name="Bryanskaya A.V."/>
            <person name="Malup T.K."/>
            <person name="Kotenko A.V."/>
            <person name="Peltek S.E."/>
        </authorList>
    </citation>
    <scope>NUCLEOTIDE SEQUENCE [LARGE SCALE GENOMIC DNA]</scope>
    <source>
        <strain evidence="11 12">H3</strain>
    </source>
</reference>
<evidence type="ECO:0000313" key="11">
    <source>
        <dbReference type="EMBL" id="KDS90572.1"/>
    </source>
</evidence>
<comment type="caution">
    <text evidence="11">The sequence shown here is derived from an EMBL/GenBank/DDBJ whole genome shotgun (WGS) entry which is preliminary data.</text>
</comment>